<evidence type="ECO:0000313" key="2">
    <source>
        <dbReference type="EMBL" id="MZI94547.1"/>
    </source>
</evidence>
<organism evidence="2 3">
    <name type="scientific">Vibrio eleionomae</name>
    <dbReference type="NCBI Taxonomy" id="2653505"/>
    <lineage>
        <taxon>Bacteria</taxon>
        <taxon>Pseudomonadati</taxon>
        <taxon>Pseudomonadota</taxon>
        <taxon>Gammaproteobacteria</taxon>
        <taxon>Vibrionales</taxon>
        <taxon>Vibrionaceae</taxon>
        <taxon>Vibrio</taxon>
    </lineage>
</organism>
<proteinExistence type="predicted"/>
<feature type="compositionally biased region" description="Low complexity" evidence="1">
    <location>
        <begin position="14"/>
        <end position="26"/>
    </location>
</feature>
<keyword evidence="3" id="KW-1185">Reference proteome</keyword>
<sequence>MHHSDIVVSRHNNQEQTQQQPQTKTKLSSAYKAERESLETIEIELNRSKIVMVDETGKIIKFPLSQEH</sequence>
<feature type="region of interest" description="Disordered" evidence="1">
    <location>
        <begin position="1"/>
        <end position="31"/>
    </location>
</feature>
<accession>A0A7X4LM84</accession>
<protein>
    <submittedName>
        <fullName evidence="2">Uncharacterized protein</fullName>
    </submittedName>
</protein>
<comment type="caution">
    <text evidence="2">The sequence shown here is derived from an EMBL/GenBank/DDBJ whole genome shotgun (WGS) entry which is preliminary data.</text>
</comment>
<gene>
    <name evidence="2" type="ORF">F9817_15235</name>
</gene>
<name>A0A7X4LM84_9VIBR</name>
<reference evidence="2 3" key="1">
    <citation type="submission" date="2019-10" db="EMBL/GenBank/DDBJ databases">
        <title>Vibrio sp. nov. isolated from a shrimp pond.</title>
        <authorList>
            <person name="Gomez-Gil B."/>
            <person name="Enciso-Ibarra J."/>
            <person name="Enciso-Ibarra K."/>
            <person name="Bolan-Mejia C."/>
        </authorList>
    </citation>
    <scope>NUCLEOTIDE SEQUENCE [LARGE SCALE GENOMIC DNA]</scope>
    <source>
        <strain evidence="2 3">CAIM 722</strain>
    </source>
</reference>
<dbReference type="EMBL" id="WEKT01000031">
    <property type="protein sequence ID" value="MZI94547.1"/>
    <property type="molecule type" value="Genomic_DNA"/>
</dbReference>
<dbReference type="RefSeq" id="WP_161157027.1">
    <property type="nucleotide sequence ID" value="NZ_WEKT01000031.1"/>
</dbReference>
<evidence type="ECO:0000256" key="1">
    <source>
        <dbReference type="SAM" id="MobiDB-lite"/>
    </source>
</evidence>
<evidence type="ECO:0000313" key="3">
    <source>
        <dbReference type="Proteomes" id="UP000462621"/>
    </source>
</evidence>
<dbReference type="AlphaFoldDB" id="A0A7X4LM84"/>
<dbReference type="Proteomes" id="UP000462621">
    <property type="component" value="Unassembled WGS sequence"/>
</dbReference>